<comment type="catalytic activity">
    <reaction evidence="1">
        <text>ATP + protein L-histidine = ADP + protein N-phospho-L-histidine.</text>
        <dbReference type="EC" id="2.7.13.3"/>
    </reaction>
</comment>
<evidence type="ECO:0000256" key="2">
    <source>
        <dbReference type="ARBA" id="ARBA00004429"/>
    </source>
</evidence>
<keyword evidence="7" id="KW-0808">Transferase</keyword>
<feature type="domain" description="HAMP" evidence="17">
    <location>
        <begin position="197"/>
        <end position="249"/>
    </location>
</feature>
<dbReference type="InterPro" id="IPR003594">
    <property type="entry name" value="HATPase_dom"/>
</dbReference>
<dbReference type="PANTHER" id="PTHR44936">
    <property type="entry name" value="SENSOR PROTEIN CREC"/>
    <property type="match status" value="1"/>
</dbReference>
<keyword evidence="5" id="KW-0997">Cell inner membrane</keyword>
<dbReference type="RefSeq" id="WP_201070315.1">
    <property type="nucleotide sequence ID" value="NZ_CP067420.1"/>
</dbReference>
<dbReference type="Proteomes" id="UP000595197">
    <property type="component" value="Chromosome"/>
</dbReference>
<keyword evidence="8 15" id="KW-0812">Transmembrane</keyword>
<keyword evidence="10" id="KW-0418">Kinase</keyword>
<evidence type="ECO:0000313" key="18">
    <source>
        <dbReference type="EMBL" id="QQP87399.1"/>
    </source>
</evidence>
<reference evidence="18" key="1">
    <citation type="submission" date="2021-02" db="EMBL/GenBank/DDBJ databases">
        <title>Skermanella TT6 skin isolate.</title>
        <authorList>
            <person name="Lee K."/>
            <person name="Ganzorig M."/>
        </authorList>
    </citation>
    <scope>NUCLEOTIDE SEQUENCE</scope>
    <source>
        <strain evidence="18">TT6</strain>
    </source>
</reference>
<evidence type="ECO:0000259" key="16">
    <source>
        <dbReference type="PROSITE" id="PS50109"/>
    </source>
</evidence>
<dbReference type="InterPro" id="IPR005467">
    <property type="entry name" value="His_kinase_dom"/>
</dbReference>
<keyword evidence="12 15" id="KW-1133">Transmembrane helix</keyword>
<dbReference type="CDD" id="cd06225">
    <property type="entry name" value="HAMP"/>
    <property type="match status" value="1"/>
</dbReference>
<dbReference type="EMBL" id="CP067420">
    <property type="protein sequence ID" value="QQP87399.1"/>
    <property type="molecule type" value="Genomic_DNA"/>
</dbReference>
<dbReference type="InterPro" id="IPR050980">
    <property type="entry name" value="2C_sensor_his_kinase"/>
</dbReference>
<evidence type="ECO:0000256" key="9">
    <source>
        <dbReference type="ARBA" id="ARBA00022741"/>
    </source>
</evidence>
<dbReference type="SUPFAM" id="SSF55874">
    <property type="entry name" value="ATPase domain of HSP90 chaperone/DNA topoisomerase II/histidine kinase"/>
    <property type="match status" value="1"/>
</dbReference>
<dbReference type="PANTHER" id="PTHR44936:SF5">
    <property type="entry name" value="SENSOR HISTIDINE KINASE ENVZ"/>
    <property type="match status" value="1"/>
</dbReference>
<evidence type="ECO:0000256" key="10">
    <source>
        <dbReference type="ARBA" id="ARBA00022777"/>
    </source>
</evidence>
<evidence type="ECO:0000256" key="13">
    <source>
        <dbReference type="ARBA" id="ARBA00023012"/>
    </source>
</evidence>
<evidence type="ECO:0000259" key="17">
    <source>
        <dbReference type="PROSITE" id="PS50885"/>
    </source>
</evidence>
<feature type="domain" description="Histidine kinase" evidence="16">
    <location>
        <begin position="257"/>
        <end position="457"/>
    </location>
</feature>
<evidence type="ECO:0000256" key="1">
    <source>
        <dbReference type="ARBA" id="ARBA00000085"/>
    </source>
</evidence>
<keyword evidence="6" id="KW-0597">Phosphoprotein</keyword>
<dbReference type="SMART" id="SM00304">
    <property type="entry name" value="HAMP"/>
    <property type="match status" value="1"/>
</dbReference>
<sequence>MWERFKRRFLPAGIAVRLGLTVLMALALTQAVSALVYVTDRGEGHPRHGPREMVERVAAIVRLADETPPQFRPRVVRAVDAPGLEVEWRPKAPEIRRNQVGFPLDGFRRRLRSALEDPTREILIEVRNGPPSPGPLAPIEARLFGNVMQMALPLSDGTWLVFRSDPDRDGPFRLIRFGLWMGLVGLVIFGLSLWAGRRLSAPLKRFAEAAQRLGVDGEAPLLPEAGPRELRQATRAFNQMQTRLHRFVEDRTQMLAAISHDLRTPLTRLRLRAEFVEDPEQQRKMLADLEEMEAMIASTLAFARDDARKEPRVPIDLAALLQSLVDDLGDAGNTVEYSGPEHKTIACRPVALRRAIGNLIDNALKYGGCARVALLDGREDGHVAIRIDDDGPGIPEGEQEKVFAPFYRLERSRSRDTGGTGLGLSVARTIARAHGGDVTLRNRPGGGLSALLLLAEA</sequence>
<evidence type="ECO:0000256" key="5">
    <source>
        <dbReference type="ARBA" id="ARBA00022519"/>
    </source>
</evidence>
<evidence type="ECO:0000256" key="8">
    <source>
        <dbReference type="ARBA" id="ARBA00022692"/>
    </source>
</evidence>
<accession>A0ABX7AZ76</accession>
<keyword evidence="11" id="KW-0067">ATP-binding</keyword>
<gene>
    <name evidence="18" type="ORF">IGS68_14855</name>
</gene>
<feature type="transmembrane region" description="Helical" evidence="15">
    <location>
        <begin position="177"/>
        <end position="196"/>
    </location>
</feature>
<evidence type="ECO:0000256" key="6">
    <source>
        <dbReference type="ARBA" id="ARBA00022553"/>
    </source>
</evidence>
<evidence type="ECO:0000256" key="12">
    <source>
        <dbReference type="ARBA" id="ARBA00022989"/>
    </source>
</evidence>
<dbReference type="Pfam" id="PF00512">
    <property type="entry name" value="HisKA"/>
    <property type="match status" value="1"/>
</dbReference>
<evidence type="ECO:0000256" key="3">
    <source>
        <dbReference type="ARBA" id="ARBA00012438"/>
    </source>
</evidence>
<keyword evidence="13" id="KW-0902">Two-component regulatory system</keyword>
<keyword evidence="4" id="KW-1003">Cell membrane</keyword>
<dbReference type="CDD" id="cd00075">
    <property type="entry name" value="HATPase"/>
    <property type="match status" value="1"/>
</dbReference>
<dbReference type="EC" id="2.7.13.3" evidence="3"/>
<dbReference type="Gene3D" id="1.10.287.130">
    <property type="match status" value="1"/>
</dbReference>
<dbReference type="InterPro" id="IPR036890">
    <property type="entry name" value="HATPase_C_sf"/>
</dbReference>
<keyword evidence="14 15" id="KW-0472">Membrane</keyword>
<dbReference type="InterPro" id="IPR004358">
    <property type="entry name" value="Sig_transdc_His_kin-like_C"/>
</dbReference>
<evidence type="ECO:0000256" key="4">
    <source>
        <dbReference type="ARBA" id="ARBA00022475"/>
    </source>
</evidence>
<comment type="subcellular location">
    <subcellularLocation>
        <location evidence="2">Cell inner membrane</location>
        <topology evidence="2">Multi-pass membrane protein</topology>
    </subcellularLocation>
</comment>
<evidence type="ECO:0000256" key="7">
    <source>
        <dbReference type="ARBA" id="ARBA00022679"/>
    </source>
</evidence>
<evidence type="ECO:0000256" key="15">
    <source>
        <dbReference type="SAM" id="Phobius"/>
    </source>
</evidence>
<name>A0ABX7AZ76_9PROT</name>
<evidence type="ECO:0000256" key="11">
    <source>
        <dbReference type="ARBA" id="ARBA00022840"/>
    </source>
</evidence>
<dbReference type="CDD" id="cd00082">
    <property type="entry name" value="HisKA"/>
    <property type="match status" value="1"/>
</dbReference>
<dbReference type="SUPFAM" id="SSF47384">
    <property type="entry name" value="Homodimeric domain of signal transducing histidine kinase"/>
    <property type="match status" value="1"/>
</dbReference>
<keyword evidence="9" id="KW-0547">Nucleotide-binding</keyword>
<evidence type="ECO:0000313" key="19">
    <source>
        <dbReference type="Proteomes" id="UP000595197"/>
    </source>
</evidence>
<dbReference type="SMART" id="SM00387">
    <property type="entry name" value="HATPase_c"/>
    <property type="match status" value="1"/>
</dbReference>
<proteinExistence type="predicted"/>
<dbReference type="PROSITE" id="PS50109">
    <property type="entry name" value="HIS_KIN"/>
    <property type="match status" value="1"/>
</dbReference>
<dbReference type="InterPro" id="IPR003661">
    <property type="entry name" value="HisK_dim/P_dom"/>
</dbReference>
<dbReference type="Gene3D" id="3.30.565.10">
    <property type="entry name" value="Histidine kinase-like ATPase, C-terminal domain"/>
    <property type="match status" value="1"/>
</dbReference>
<organism evidence="18 19">
    <name type="scientific">Skermanella cutis</name>
    <dbReference type="NCBI Taxonomy" id="2775420"/>
    <lineage>
        <taxon>Bacteria</taxon>
        <taxon>Pseudomonadati</taxon>
        <taxon>Pseudomonadota</taxon>
        <taxon>Alphaproteobacteria</taxon>
        <taxon>Rhodospirillales</taxon>
        <taxon>Azospirillaceae</taxon>
        <taxon>Skermanella</taxon>
    </lineage>
</organism>
<protein>
    <recommendedName>
        <fullName evidence="3">histidine kinase</fullName>
        <ecNumber evidence="3">2.7.13.3</ecNumber>
    </recommendedName>
</protein>
<dbReference type="Pfam" id="PF00672">
    <property type="entry name" value="HAMP"/>
    <property type="match status" value="1"/>
</dbReference>
<dbReference type="SMART" id="SM00388">
    <property type="entry name" value="HisKA"/>
    <property type="match status" value="1"/>
</dbReference>
<keyword evidence="19" id="KW-1185">Reference proteome</keyword>
<dbReference type="Pfam" id="PF02518">
    <property type="entry name" value="HATPase_c"/>
    <property type="match status" value="1"/>
</dbReference>
<dbReference type="InterPro" id="IPR036097">
    <property type="entry name" value="HisK_dim/P_sf"/>
</dbReference>
<dbReference type="PRINTS" id="PR00344">
    <property type="entry name" value="BCTRLSENSOR"/>
</dbReference>
<dbReference type="PROSITE" id="PS50885">
    <property type="entry name" value="HAMP"/>
    <property type="match status" value="1"/>
</dbReference>
<dbReference type="InterPro" id="IPR003660">
    <property type="entry name" value="HAMP_dom"/>
</dbReference>
<evidence type="ECO:0000256" key="14">
    <source>
        <dbReference type="ARBA" id="ARBA00023136"/>
    </source>
</evidence>